<keyword evidence="9" id="KW-0498">Mitosis</keyword>
<dbReference type="GO" id="GO:0051301">
    <property type="term" value="P:cell division"/>
    <property type="evidence" value="ECO:0007669"/>
    <property type="project" value="UniProtKB-KW"/>
</dbReference>
<sequence>CKWLINKYKFLRCSLDRDLYGTVAYIGSTRFQPGKWVGVVLDEPKGKNNGTVQGEEYFKCDENFGLFVKPTQLKLAINGDGSEKSSESMSSSIDEKSSSSSRLPQSNVKKMKLPLSKGDNQSKLKQPAGQKIGSRNSMTQSTDKIPSSTTTTNTRLPGFKSRTSVGDVAKSPSPEENNNDKKTTKDSDVAIKTDGRPSVGNIVAPRASISSSSTVPSSPGGSVAQQVARINQVKVDDSISGNEAGVVNSVQLKQLEQQNERLKEAVVKMRDLSAHERKEHQKAAKELEVLRLQVAELSKKNDKLTTELLQYEQQLSELTEQVDAALGSEEMVEQLTAKNLALEEKVQQLEESMEDFEQMRLMDEELQESNREMEKELKQELEEARFKMNELKAQLKKSQDQSSDYEQTILKFRQLTGKYQTQIQDMKDKLLIRDDENKMSTEMISSSENENMVSSGRYIFSQTKAWSEIVDNELRKLELENVLQHVRYLRSFLPDNYSKPGGDNDCVMLSLLFPRLSAKACLLISQLNDLYPHVPGGMKREHVVKSHKAEQWSFVYKITFYLNGLLTIFHKFDSVINKCSIERLAKLAQLQPELLAQERLIDFYFDLLKNSRLDENASLDNIDKIAIAWLKAEILRSRFYLTEDSTKIELTRFFDDLDTFIKESEGTLFRLKTIVPLDTKQKTLVFDGEVCDLFLDSCVQAEKCAKLLHEACKSASNQVSMMPVCLARFRFLIFIDIEGVESHSLEEMFQNACLTLSGKGGEKMNYDDFTKLAMGLLMNRLAKLIEIVDKNSYDTPVDKEKPHFPAILERAHARKLDSVEADGLRWQLDKKDNEVKDLKMALRSKAEEISEMRVRKEMAESRLHTTGKEGDERIVRLQRQVEEMAADHKKKEAENDKIMDSLQKEIEALEKENDDLKDRYKLLTKKSLLQGISAHGAFDALNKMSQAAASGPQVGSPGGAAPPDLAYLAQRLDELKSAYLRANAEKCRLLGDRMYEKMLNLPPLRVPKKSPAALSHDFDQSTTITMTHHHKRHDELSQLLRESAKFQKEYLHNVAVAKVIDITKKRSDSVCYKQTPSYAYFDYLESVKKLNEWLKGLQFRIHKQRKTKFHDIRDDNQPQNSFLVGRITFNENSDVKPEIVRISITPDQFRALHAKLAN</sequence>
<organism evidence="17 18">
    <name type="scientific">Romanomermis culicivorax</name>
    <name type="common">Nematode worm</name>
    <dbReference type="NCBI Taxonomy" id="13658"/>
    <lineage>
        <taxon>Eukaryota</taxon>
        <taxon>Metazoa</taxon>
        <taxon>Ecdysozoa</taxon>
        <taxon>Nematoda</taxon>
        <taxon>Enoplea</taxon>
        <taxon>Dorylaimia</taxon>
        <taxon>Mermithida</taxon>
        <taxon>Mermithoidea</taxon>
        <taxon>Mermithidae</taxon>
        <taxon>Romanomermis</taxon>
    </lineage>
</organism>
<evidence type="ECO:0000313" key="18">
    <source>
        <dbReference type="WBParaSite" id="nRc.2.0.1.t25278-RA"/>
    </source>
</evidence>
<dbReference type="GO" id="GO:0000776">
    <property type="term" value="C:kinetochore"/>
    <property type="evidence" value="ECO:0007669"/>
    <property type="project" value="TreeGrafter"/>
</dbReference>
<evidence type="ECO:0000256" key="1">
    <source>
        <dbReference type="ARBA" id="ARBA00004114"/>
    </source>
</evidence>
<keyword evidence="17" id="KW-1185">Reference proteome</keyword>
<feature type="compositionally biased region" description="Basic and acidic residues" evidence="15">
    <location>
        <begin position="178"/>
        <end position="195"/>
    </location>
</feature>
<evidence type="ECO:0000256" key="10">
    <source>
        <dbReference type="ARBA" id="ARBA00023017"/>
    </source>
</evidence>
<evidence type="ECO:0000256" key="4">
    <source>
        <dbReference type="ARBA" id="ARBA00011010"/>
    </source>
</evidence>
<dbReference type="SUPFAM" id="SSF74924">
    <property type="entry name" value="Cap-Gly domain"/>
    <property type="match status" value="1"/>
</dbReference>
<proteinExistence type="inferred from homology"/>
<evidence type="ECO:0000256" key="7">
    <source>
        <dbReference type="ARBA" id="ARBA00022618"/>
    </source>
</evidence>
<keyword evidence="7" id="KW-0132">Cell division</keyword>
<evidence type="ECO:0000256" key="11">
    <source>
        <dbReference type="ARBA" id="ARBA00023054"/>
    </source>
</evidence>
<keyword evidence="8" id="KW-0493">Microtubule</keyword>
<keyword evidence="6" id="KW-0963">Cytoplasm</keyword>
<dbReference type="Pfam" id="PF01302">
    <property type="entry name" value="CAP_GLY"/>
    <property type="match status" value="1"/>
</dbReference>
<evidence type="ECO:0000256" key="2">
    <source>
        <dbReference type="ARBA" id="ARBA00004186"/>
    </source>
</evidence>
<evidence type="ECO:0000313" key="17">
    <source>
        <dbReference type="Proteomes" id="UP000887565"/>
    </source>
</evidence>
<dbReference type="Pfam" id="PF12455">
    <property type="entry name" value="Dynactin"/>
    <property type="match status" value="1"/>
</dbReference>
<dbReference type="GO" id="GO:0007097">
    <property type="term" value="P:nuclear migration"/>
    <property type="evidence" value="ECO:0007669"/>
    <property type="project" value="TreeGrafter"/>
</dbReference>
<dbReference type="Proteomes" id="UP000887565">
    <property type="component" value="Unplaced"/>
</dbReference>
<dbReference type="PANTHER" id="PTHR18916">
    <property type="entry name" value="DYNACTIN 1-RELATED MICROTUBULE-BINDING"/>
    <property type="match status" value="1"/>
</dbReference>
<dbReference type="GO" id="GO:0000922">
    <property type="term" value="C:spindle pole"/>
    <property type="evidence" value="ECO:0007669"/>
    <property type="project" value="TreeGrafter"/>
</dbReference>
<dbReference type="SMART" id="SM01052">
    <property type="entry name" value="CAP_GLY"/>
    <property type="match status" value="1"/>
</dbReference>
<dbReference type="GO" id="GO:0030424">
    <property type="term" value="C:axon"/>
    <property type="evidence" value="ECO:0007669"/>
    <property type="project" value="TreeGrafter"/>
</dbReference>
<keyword evidence="13" id="KW-0131">Cell cycle</keyword>
<reference evidence="18" key="1">
    <citation type="submission" date="2022-11" db="UniProtKB">
        <authorList>
            <consortium name="WormBaseParasite"/>
        </authorList>
    </citation>
    <scope>IDENTIFICATION</scope>
</reference>
<evidence type="ECO:0000256" key="6">
    <source>
        <dbReference type="ARBA" id="ARBA00022490"/>
    </source>
</evidence>
<feature type="region of interest" description="Disordered" evidence="15">
    <location>
        <begin position="78"/>
        <end position="223"/>
    </location>
</feature>
<comment type="subcellular location">
    <subcellularLocation>
        <location evidence="3">Cytoplasm</location>
        <location evidence="3">Cell cortex</location>
    </subcellularLocation>
    <subcellularLocation>
        <location evidence="1">Cytoplasm</location>
        <location evidence="1">Cytoskeleton</location>
        <location evidence="1">Microtubule organizing center</location>
        <location evidence="1">Centrosome</location>
        <location evidence="1">Centriole</location>
    </subcellularLocation>
    <subcellularLocation>
        <location evidence="2">Cytoplasm</location>
        <location evidence="2">Cytoskeleton</location>
        <location evidence="2">Spindle</location>
    </subcellularLocation>
</comment>
<evidence type="ECO:0000259" key="16">
    <source>
        <dbReference type="PROSITE" id="PS50245"/>
    </source>
</evidence>
<accession>A0A915JGZ7</accession>
<feature type="coiled-coil region" evidence="14">
    <location>
        <begin position="252"/>
        <end position="408"/>
    </location>
</feature>
<evidence type="ECO:0000256" key="5">
    <source>
        <dbReference type="ARBA" id="ARBA00016574"/>
    </source>
</evidence>
<evidence type="ECO:0000256" key="14">
    <source>
        <dbReference type="SAM" id="Coils"/>
    </source>
</evidence>
<evidence type="ECO:0000256" key="8">
    <source>
        <dbReference type="ARBA" id="ARBA00022701"/>
    </source>
</evidence>
<dbReference type="PROSITE" id="PS00845">
    <property type="entry name" value="CAP_GLY_1"/>
    <property type="match status" value="1"/>
</dbReference>
<dbReference type="InterPro" id="IPR000938">
    <property type="entry name" value="CAP-Gly_domain"/>
</dbReference>
<dbReference type="GO" id="GO:0005874">
    <property type="term" value="C:microtubule"/>
    <property type="evidence" value="ECO:0007669"/>
    <property type="project" value="UniProtKB-KW"/>
</dbReference>
<dbReference type="InterPro" id="IPR022157">
    <property type="entry name" value="Dynactin"/>
</dbReference>
<name>A0A915JGZ7_ROMCU</name>
<keyword evidence="12" id="KW-0206">Cytoskeleton</keyword>
<dbReference type="AlphaFoldDB" id="A0A915JGZ7"/>
<dbReference type="GO" id="GO:0000132">
    <property type="term" value="P:establishment of mitotic spindle orientation"/>
    <property type="evidence" value="ECO:0007669"/>
    <property type="project" value="TreeGrafter"/>
</dbReference>
<evidence type="ECO:0000256" key="3">
    <source>
        <dbReference type="ARBA" id="ARBA00004544"/>
    </source>
</evidence>
<dbReference type="WBParaSite" id="nRc.2.0.1.t25278-RA">
    <property type="protein sequence ID" value="nRc.2.0.1.t25278-RA"/>
    <property type="gene ID" value="nRc.2.0.1.g25278"/>
</dbReference>
<protein>
    <recommendedName>
        <fullName evidence="5">Dynactin subunit 1</fullName>
    </recommendedName>
</protein>
<evidence type="ECO:0000256" key="15">
    <source>
        <dbReference type="SAM" id="MobiDB-lite"/>
    </source>
</evidence>
<evidence type="ECO:0000256" key="13">
    <source>
        <dbReference type="ARBA" id="ARBA00023306"/>
    </source>
</evidence>
<dbReference type="PROSITE" id="PS50245">
    <property type="entry name" value="CAP_GLY_2"/>
    <property type="match status" value="1"/>
</dbReference>
<feature type="compositionally biased region" description="Low complexity" evidence="15">
    <location>
        <begin position="202"/>
        <end position="223"/>
    </location>
</feature>
<evidence type="ECO:0000256" key="9">
    <source>
        <dbReference type="ARBA" id="ARBA00022776"/>
    </source>
</evidence>
<dbReference type="PANTHER" id="PTHR18916:SF6">
    <property type="entry name" value="DYNACTIN SUBUNIT 1"/>
    <property type="match status" value="1"/>
</dbReference>
<dbReference type="Gene3D" id="2.30.30.190">
    <property type="entry name" value="CAP Gly-rich-like domain"/>
    <property type="match status" value="1"/>
</dbReference>
<comment type="similarity">
    <text evidence="4">Belongs to the dynactin 150 kDa subunit family.</text>
</comment>
<keyword evidence="10" id="KW-0243">Dynein</keyword>
<feature type="coiled-coil region" evidence="14">
    <location>
        <begin position="828"/>
        <end position="926"/>
    </location>
</feature>
<dbReference type="GO" id="GO:0005814">
    <property type="term" value="C:centriole"/>
    <property type="evidence" value="ECO:0007669"/>
    <property type="project" value="UniProtKB-SubCell"/>
</dbReference>
<keyword evidence="11 14" id="KW-0175">Coiled coil</keyword>
<dbReference type="InterPro" id="IPR036859">
    <property type="entry name" value="CAP-Gly_dom_sf"/>
</dbReference>
<dbReference type="GO" id="GO:0030286">
    <property type="term" value="C:dynein complex"/>
    <property type="evidence" value="ECO:0007669"/>
    <property type="project" value="UniProtKB-KW"/>
</dbReference>
<feature type="compositionally biased region" description="Polar residues" evidence="15">
    <location>
        <begin position="133"/>
        <end position="155"/>
    </location>
</feature>
<feature type="domain" description="CAP-Gly" evidence="16">
    <location>
        <begin position="27"/>
        <end position="69"/>
    </location>
</feature>
<dbReference type="OMA" id="EGDCARD"/>
<evidence type="ECO:0000256" key="12">
    <source>
        <dbReference type="ARBA" id="ARBA00023212"/>
    </source>
</evidence>